<protein>
    <submittedName>
        <fullName evidence="1">Uncharacterized protein</fullName>
    </submittedName>
</protein>
<dbReference type="EMBL" id="RHLK01000002">
    <property type="protein sequence ID" value="MVO98917.1"/>
    <property type="molecule type" value="Genomic_DNA"/>
</dbReference>
<comment type="caution">
    <text evidence="1">The sequence shown here is derived from an EMBL/GenBank/DDBJ whole genome shotgun (WGS) entry which is preliminary data.</text>
</comment>
<accession>A0A7X3FFV4</accession>
<sequence>MFDILIYQKKKVKVSCGKDTITGTITNHYEQFGLIKVNNVLLPLEHVRMIEIIEDHDPFDHAALPLHHPNKGASYSEMLY</sequence>
<organism evidence="1 2">
    <name type="scientific">Paenibacillus lutrae</name>
    <dbReference type="NCBI Taxonomy" id="2078573"/>
    <lineage>
        <taxon>Bacteria</taxon>
        <taxon>Bacillati</taxon>
        <taxon>Bacillota</taxon>
        <taxon>Bacilli</taxon>
        <taxon>Bacillales</taxon>
        <taxon>Paenibacillaceae</taxon>
        <taxon>Paenibacillus</taxon>
    </lineage>
</organism>
<keyword evidence="2" id="KW-1185">Reference proteome</keyword>
<evidence type="ECO:0000313" key="1">
    <source>
        <dbReference type="EMBL" id="MVO98917.1"/>
    </source>
</evidence>
<dbReference type="RefSeq" id="WP_157333483.1">
    <property type="nucleotide sequence ID" value="NZ_RHLK01000002.1"/>
</dbReference>
<evidence type="ECO:0000313" key="2">
    <source>
        <dbReference type="Proteomes" id="UP000490800"/>
    </source>
</evidence>
<gene>
    <name evidence="1" type="ORF">EDM21_05180</name>
</gene>
<name>A0A7X3FFV4_9BACL</name>
<dbReference type="Proteomes" id="UP000490800">
    <property type="component" value="Unassembled WGS sequence"/>
</dbReference>
<proteinExistence type="predicted"/>
<reference evidence="1 2" key="1">
    <citation type="journal article" date="2019" name="Microorganisms">
        <title>Paenibacillus lutrae sp. nov., A Chitinolytic Species Isolated from A River Otter in Castril Natural Park, Granada, Spain.</title>
        <authorList>
            <person name="Rodriguez M."/>
            <person name="Reina J.C."/>
            <person name="Bejar V."/>
            <person name="Llamas I."/>
        </authorList>
    </citation>
    <scope>NUCLEOTIDE SEQUENCE [LARGE SCALE GENOMIC DNA]</scope>
    <source>
        <strain evidence="1 2">N10</strain>
    </source>
</reference>
<dbReference type="AlphaFoldDB" id="A0A7X3FFV4"/>
<dbReference type="OrthoDB" id="2620760at2"/>